<dbReference type="InterPro" id="IPR050638">
    <property type="entry name" value="AA-Vitamin_Transporters"/>
</dbReference>
<dbReference type="Proteomes" id="UP000586918">
    <property type="component" value="Unassembled WGS sequence"/>
</dbReference>
<reference evidence="8 9" key="1">
    <citation type="submission" date="2020-04" db="EMBL/GenBank/DDBJ databases">
        <authorList>
            <person name="Klaysubun C."/>
            <person name="Duangmal K."/>
            <person name="Lipun K."/>
        </authorList>
    </citation>
    <scope>NUCLEOTIDE SEQUENCE [LARGE SCALE GENOMIC DNA]</scope>
    <source>
        <strain evidence="8 9">DSM 45300</strain>
    </source>
</reference>
<feature type="domain" description="EamA" evidence="7">
    <location>
        <begin position="9"/>
        <end position="135"/>
    </location>
</feature>
<dbReference type="AlphaFoldDB" id="A0A848DLX4"/>
<evidence type="ECO:0000313" key="8">
    <source>
        <dbReference type="EMBL" id="NMH93555.1"/>
    </source>
</evidence>
<dbReference type="InterPro" id="IPR000620">
    <property type="entry name" value="EamA_dom"/>
</dbReference>
<dbReference type="PANTHER" id="PTHR32322">
    <property type="entry name" value="INNER MEMBRANE TRANSPORTER"/>
    <property type="match status" value="1"/>
</dbReference>
<comment type="similarity">
    <text evidence="2">Belongs to the EamA transporter family.</text>
</comment>
<feature type="transmembrane region" description="Helical" evidence="6">
    <location>
        <begin position="150"/>
        <end position="169"/>
    </location>
</feature>
<evidence type="ECO:0000256" key="5">
    <source>
        <dbReference type="ARBA" id="ARBA00023136"/>
    </source>
</evidence>
<dbReference type="EMBL" id="JAAXKZ010000073">
    <property type="protein sequence ID" value="NMH93555.1"/>
    <property type="molecule type" value="Genomic_DNA"/>
</dbReference>
<name>A0A848DLX4_9PSEU</name>
<feature type="transmembrane region" description="Helical" evidence="6">
    <location>
        <begin position="64"/>
        <end position="82"/>
    </location>
</feature>
<dbReference type="PANTHER" id="PTHR32322:SF2">
    <property type="entry name" value="EAMA DOMAIN-CONTAINING PROTEIN"/>
    <property type="match status" value="1"/>
</dbReference>
<feature type="transmembrane region" description="Helical" evidence="6">
    <location>
        <begin position="119"/>
        <end position="138"/>
    </location>
</feature>
<dbReference type="GO" id="GO:0016020">
    <property type="term" value="C:membrane"/>
    <property type="evidence" value="ECO:0007669"/>
    <property type="project" value="UniProtKB-SubCell"/>
</dbReference>
<keyword evidence="5 6" id="KW-0472">Membrane</keyword>
<gene>
    <name evidence="8" type="ORF">HF519_18645</name>
</gene>
<evidence type="ECO:0000256" key="1">
    <source>
        <dbReference type="ARBA" id="ARBA00004141"/>
    </source>
</evidence>
<accession>A0A848DLX4</accession>
<organism evidence="8 9">
    <name type="scientific">Pseudonocardia bannensis</name>
    <dbReference type="NCBI Taxonomy" id="630973"/>
    <lineage>
        <taxon>Bacteria</taxon>
        <taxon>Bacillati</taxon>
        <taxon>Actinomycetota</taxon>
        <taxon>Actinomycetes</taxon>
        <taxon>Pseudonocardiales</taxon>
        <taxon>Pseudonocardiaceae</taxon>
        <taxon>Pseudonocardia</taxon>
    </lineage>
</organism>
<evidence type="ECO:0000256" key="4">
    <source>
        <dbReference type="ARBA" id="ARBA00022989"/>
    </source>
</evidence>
<dbReference type="InterPro" id="IPR037185">
    <property type="entry name" value="EmrE-like"/>
</dbReference>
<feature type="transmembrane region" description="Helical" evidence="6">
    <location>
        <begin position="88"/>
        <end position="107"/>
    </location>
</feature>
<sequence length="301" mass="30879">MAWAALGVVYVLWGSTYLANRLIITDVPPLMSGGFRFLVGGLLLATIVLLVRGPRAFRMTRNQIGTALLSGLLLPAWGNGLVTLGQQHVASGLAALLIASVPLYIVLLRALTGDRPRRATLLGVGVGMVGLAVLLLAGPSGGSGGVVGSAWWGPWLVLLAALGWACGTFATARLPVPPNPFALAAAQMLAGGVILLAVSLGTGDRLDVGTVSPVAWGAWIYLAVIVSGGAFSAYAYALSVLPVSTVATYAYVNPVIAVLLGVLLVGERFSLTQLVGGAIVLLAVVLVIAAERIRRPPVPPV</sequence>
<dbReference type="SUPFAM" id="SSF103481">
    <property type="entry name" value="Multidrug resistance efflux transporter EmrE"/>
    <property type="match status" value="2"/>
</dbReference>
<feature type="transmembrane region" description="Helical" evidence="6">
    <location>
        <begin position="271"/>
        <end position="290"/>
    </location>
</feature>
<evidence type="ECO:0000313" key="9">
    <source>
        <dbReference type="Proteomes" id="UP000586918"/>
    </source>
</evidence>
<feature type="transmembrane region" description="Helical" evidence="6">
    <location>
        <begin position="34"/>
        <end position="52"/>
    </location>
</feature>
<evidence type="ECO:0000259" key="7">
    <source>
        <dbReference type="Pfam" id="PF00892"/>
    </source>
</evidence>
<keyword evidence="4 6" id="KW-1133">Transmembrane helix</keyword>
<protein>
    <submittedName>
        <fullName evidence="8">EamA family transporter</fullName>
    </submittedName>
</protein>
<keyword evidence="9" id="KW-1185">Reference proteome</keyword>
<evidence type="ECO:0000256" key="6">
    <source>
        <dbReference type="SAM" id="Phobius"/>
    </source>
</evidence>
<feature type="transmembrane region" description="Helical" evidence="6">
    <location>
        <begin position="181"/>
        <end position="202"/>
    </location>
</feature>
<proteinExistence type="inferred from homology"/>
<feature type="transmembrane region" description="Helical" evidence="6">
    <location>
        <begin position="214"/>
        <end position="236"/>
    </location>
</feature>
<keyword evidence="3 6" id="KW-0812">Transmembrane</keyword>
<dbReference type="Gene3D" id="1.10.3730.20">
    <property type="match status" value="1"/>
</dbReference>
<dbReference type="Pfam" id="PF00892">
    <property type="entry name" value="EamA"/>
    <property type="match status" value="2"/>
</dbReference>
<comment type="subcellular location">
    <subcellularLocation>
        <location evidence="1">Membrane</location>
        <topology evidence="1">Multi-pass membrane protein</topology>
    </subcellularLocation>
</comment>
<comment type="caution">
    <text evidence="8">The sequence shown here is derived from an EMBL/GenBank/DDBJ whole genome shotgun (WGS) entry which is preliminary data.</text>
</comment>
<evidence type="ECO:0000256" key="3">
    <source>
        <dbReference type="ARBA" id="ARBA00022692"/>
    </source>
</evidence>
<evidence type="ECO:0000256" key="2">
    <source>
        <dbReference type="ARBA" id="ARBA00007362"/>
    </source>
</evidence>
<feature type="domain" description="EamA" evidence="7">
    <location>
        <begin position="151"/>
        <end position="288"/>
    </location>
</feature>
<feature type="transmembrane region" description="Helical" evidence="6">
    <location>
        <begin position="248"/>
        <end position="265"/>
    </location>
</feature>